<feature type="compositionally biased region" description="Basic and acidic residues" evidence="1">
    <location>
        <begin position="662"/>
        <end position="677"/>
    </location>
</feature>
<feature type="region of interest" description="Disordered" evidence="1">
    <location>
        <begin position="35"/>
        <end position="152"/>
    </location>
</feature>
<feature type="compositionally biased region" description="Acidic residues" evidence="1">
    <location>
        <begin position="78"/>
        <end position="99"/>
    </location>
</feature>
<keyword evidence="2" id="KW-0472">Membrane</keyword>
<feature type="compositionally biased region" description="Basic and acidic residues" evidence="1">
    <location>
        <begin position="279"/>
        <end position="293"/>
    </location>
</feature>
<feature type="compositionally biased region" description="Pro residues" evidence="1">
    <location>
        <begin position="1597"/>
        <end position="1609"/>
    </location>
</feature>
<feature type="compositionally biased region" description="Basic and acidic residues" evidence="1">
    <location>
        <begin position="383"/>
        <end position="398"/>
    </location>
</feature>
<feature type="compositionally biased region" description="Low complexity" evidence="1">
    <location>
        <begin position="608"/>
        <end position="621"/>
    </location>
</feature>
<feature type="region of interest" description="Disordered" evidence="1">
    <location>
        <begin position="1478"/>
        <end position="1498"/>
    </location>
</feature>
<feature type="compositionally biased region" description="Basic and acidic residues" evidence="1">
    <location>
        <begin position="1133"/>
        <end position="1154"/>
    </location>
</feature>
<feature type="compositionally biased region" description="Low complexity" evidence="1">
    <location>
        <begin position="2118"/>
        <end position="2136"/>
    </location>
</feature>
<feature type="compositionally biased region" description="Basic and acidic residues" evidence="1">
    <location>
        <begin position="769"/>
        <end position="778"/>
    </location>
</feature>
<feature type="compositionally biased region" description="Basic and acidic residues" evidence="1">
    <location>
        <begin position="2007"/>
        <end position="2025"/>
    </location>
</feature>
<feature type="compositionally biased region" description="Polar residues" evidence="1">
    <location>
        <begin position="1050"/>
        <end position="1061"/>
    </location>
</feature>
<feature type="compositionally biased region" description="Basic and acidic residues" evidence="1">
    <location>
        <begin position="697"/>
        <end position="708"/>
    </location>
</feature>
<name>A0A8K0GFK9_IGNLU</name>
<keyword evidence="4" id="KW-1185">Reference proteome</keyword>
<feature type="region of interest" description="Disordered" evidence="1">
    <location>
        <begin position="279"/>
        <end position="500"/>
    </location>
</feature>
<feature type="compositionally biased region" description="Acidic residues" evidence="1">
    <location>
        <begin position="2026"/>
        <end position="2036"/>
    </location>
</feature>
<feature type="compositionally biased region" description="Acidic residues" evidence="1">
    <location>
        <begin position="366"/>
        <end position="375"/>
    </location>
</feature>
<feature type="region of interest" description="Disordered" evidence="1">
    <location>
        <begin position="987"/>
        <end position="1064"/>
    </location>
</feature>
<feature type="compositionally biased region" description="Basic and acidic residues" evidence="1">
    <location>
        <begin position="300"/>
        <end position="321"/>
    </location>
</feature>
<feature type="region of interest" description="Disordered" evidence="1">
    <location>
        <begin position="662"/>
        <end position="721"/>
    </location>
</feature>
<feature type="compositionally biased region" description="Basic and acidic residues" evidence="1">
    <location>
        <begin position="330"/>
        <end position="362"/>
    </location>
</feature>
<feature type="region of interest" description="Disordered" evidence="1">
    <location>
        <begin position="519"/>
        <end position="649"/>
    </location>
</feature>
<feature type="compositionally biased region" description="Basic and acidic residues" evidence="1">
    <location>
        <begin position="1864"/>
        <end position="1873"/>
    </location>
</feature>
<dbReference type="OrthoDB" id="6782661at2759"/>
<feature type="compositionally biased region" description="Basic residues" evidence="1">
    <location>
        <begin position="1007"/>
        <end position="1017"/>
    </location>
</feature>
<proteinExistence type="predicted"/>
<evidence type="ECO:0000313" key="4">
    <source>
        <dbReference type="Proteomes" id="UP000801492"/>
    </source>
</evidence>
<reference evidence="3" key="1">
    <citation type="submission" date="2019-08" db="EMBL/GenBank/DDBJ databases">
        <title>The genome of the North American firefly Photinus pyralis.</title>
        <authorList>
            <consortium name="Photinus pyralis genome working group"/>
            <person name="Fallon T.R."/>
            <person name="Sander Lower S.E."/>
            <person name="Weng J.-K."/>
        </authorList>
    </citation>
    <scope>NUCLEOTIDE SEQUENCE</scope>
    <source>
        <strain evidence="3">TRF0915ILg1</strain>
        <tissue evidence="3">Whole body</tissue>
    </source>
</reference>
<feature type="region of interest" description="Disordered" evidence="1">
    <location>
        <begin position="1313"/>
        <end position="1392"/>
    </location>
</feature>
<feature type="compositionally biased region" description="Polar residues" evidence="1">
    <location>
        <begin position="245"/>
        <end position="258"/>
    </location>
</feature>
<evidence type="ECO:0000256" key="2">
    <source>
        <dbReference type="SAM" id="Phobius"/>
    </source>
</evidence>
<feature type="compositionally biased region" description="Basic and acidic residues" evidence="1">
    <location>
        <begin position="100"/>
        <end position="114"/>
    </location>
</feature>
<feature type="region of interest" description="Disordered" evidence="1">
    <location>
        <begin position="1133"/>
        <end position="1162"/>
    </location>
</feature>
<feature type="compositionally biased region" description="Acidic residues" evidence="1">
    <location>
        <begin position="1838"/>
        <end position="1847"/>
    </location>
</feature>
<evidence type="ECO:0000256" key="1">
    <source>
        <dbReference type="SAM" id="MobiDB-lite"/>
    </source>
</evidence>
<feature type="region of interest" description="Disordered" evidence="1">
    <location>
        <begin position="1230"/>
        <end position="1262"/>
    </location>
</feature>
<feature type="region of interest" description="Disordered" evidence="1">
    <location>
        <begin position="1525"/>
        <end position="1765"/>
    </location>
</feature>
<keyword evidence="2" id="KW-1133">Transmembrane helix</keyword>
<feature type="compositionally biased region" description="Basic and acidic residues" evidence="1">
    <location>
        <begin position="529"/>
        <end position="566"/>
    </location>
</feature>
<feature type="region of interest" description="Disordered" evidence="1">
    <location>
        <begin position="858"/>
        <end position="973"/>
    </location>
</feature>
<feature type="compositionally biased region" description="Basic and acidic residues" evidence="1">
    <location>
        <begin position="740"/>
        <end position="756"/>
    </location>
</feature>
<feature type="compositionally biased region" description="Basic and acidic residues" evidence="1">
    <location>
        <begin position="1347"/>
        <end position="1373"/>
    </location>
</feature>
<gene>
    <name evidence="3" type="ORF">ILUMI_03352</name>
</gene>
<dbReference type="Proteomes" id="UP000801492">
    <property type="component" value="Unassembled WGS sequence"/>
</dbReference>
<dbReference type="EMBL" id="VTPC01001172">
    <property type="protein sequence ID" value="KAF2902835.1"/>
    <property type="molecule type" value="Genomic_DNA"/>
</dbReference>
<feature type="compositionally biased region" description="Basic and acidic residues" evidence="1">
    <location>
        <begin position="1039"/>
        <end position="1049"/>
    </location>
</feature>
<feature type="compositionally biased region" description="Basic and acidic residues" evidence="1">
    <location>
        <begin position="1245"/>
        <end position="1262"/>
    </location>
</feature>
<feature type="compositionally biased region" description="Basic and acidic residues" evidence="1">
    <location>
        <begin position="133"/>
        <end position="143"/>
    </location>
</feature>
<feature type="compositionally biased region" description="Basic and acidic residues" evidence="1">
    <location>
        <begin position="475"/>
        <end position="487"/>
    </location>
</feature>
<sequence length="2300" mass="261377">MEVPKRRRKKTKHQDIPKVPIQTYKWEDVRRAKKRGDYPWTHLTKPPFDEEVDPEEFTMDAYRRSVSPSSLGKSDTQDISEIEEVEMKEEPIESQDEEPQDNKENLDESNKETTQKPSSSKTVKSLPPIKTITESRSKSEEPKKKRKLSLETYTAKINLPKIDLKDKLKDAKSKIKVPKLPKIIKSDTSETQTKKPKLTKPSETTPTGSWMPPPPDKPPVYIHIPLKPPPGETDEYSKYEFDSPGPSSHSGSLTQLQRIGSGRKMSLLGLLTEIKKVAEQHQKLASESRKSPELGDGTEEERKPKIELVESFKTIKPELRRLHLAKGPLQRKESDRLVIEEITDEDRKSAKSDTEASPKPKSAEPIVDEPEDSSADDNVSQYLDKDDKCEIVSEKSEENVSQAGPSKKEEPEEEVDSEKLRKLEATLSKWKKQAPGGPAVSPFKLPGSSGASPFKSPAMSAFKTPAAPTPEPAEETERPRAKSEEPKRKRKSSIESSYSRKSLSKLAFMKRLKEAKDKIKLPKFPSFSRGDKKEPKQSKSKEKKKEEVPDTKVKSKLDAKKSDEPLYIHIPLKLPPGQKDEFSHLAEEIEEKINKGEEVKKETEEPESSVPTSPDVPPSGVQLIILTPPSDDEILDGSIPPTPSETDQKFFDRIDELKNLAKKAVDQVCPEPKKLETVTEDEGSDEQSEPESSQEQLEEKGKEPEDVSQKQSILVDEEDGLKLSDAAIAMINEELAKELKEQEKEKEQEQEKELKSSLKKKVSFKRKSRAEDGERIYEDVQLSKTADDSQTKKLTPLESTQSMSVDEEKSYLDKKVIKDTSLEEDYNKWSKLNDHEYEPVNPPPEDISRGPLIVGTAAAHHQVQQPEETNKTGSLERRFVRIPPDDELVARDENMDENVESAQEVQKQIEEHFFTAAPETATPKTGGEFKVSPAESPQLGKEIKKKITTTTTTTTSSSATPPGKDESIGKTINTTLRNQADKIKTKLQGIKKPNITLPQRPKFPTAKLKKPNFKKPTFKMPKMPKMPEKPTISLPSFMTRKESSKDSWRSRQLSTESNAGDSTKKIFDFKTYPRIFDKYKKSKEASPSREDRNPTPPPPEFATVPRVNRKKGPVGSRWVNKFKDIEYADEDAGKSKEFENEDAQDIRIPLHPDNEVPMDVPSHTRYNEDIDIEDDFDRENHHVHRESPFNRDYLKRWNHGEFHGEPIHQLHYEHELDRRDYRITDLDNDMEETQSPLGGSFDIPQHTKDEHSSGSLSEHRRGVLEEIDSDEFFLREKGISQENIEVGKYLSSEIREAFRNPVNALSQLQSEDREYDLDVSDQSEPLQDAPRRKPLRKPKRKKTPHVSNEKVNYDRESVNTEPEEYPKPFEDYRMFPPPARPKRRSKKGKKKIPTVDDVIPYQETIPIEEQFQTDQTIPSDILQDNILREDEILYRNAIQQMYENEHMRGIEQPEIKVSDPYYRYENFQQDLDKFLGRNEAPTAPTRKHRSLKSLTASERSSIADDIIPKEIPQQNVEVFRAQQEYIIPTPEPPPPRPKRTRSRTHSQSGGEDDRTSRGADSLVSDTQPEVVEEACVQDVRDTMGYAVVDKSKAFREPPLPPSRLPPSTPPRTRRSKKGPRKPDKFSTVPRSTSDSPPVRPLRNYSTLGGSSRTSRTSRSKSPTSLHGEEKENIDIGQYIEIENGEPVRHLQSGEVIQKMKDRPLPAPPRPPRRPRGSTREVFRDISHERNLPPEEDIEKAQMEETETSTQTEPVPENLVGEEQDSQMQAEVLADIEKQILPCEHEETVTHAALVVQPLNNAQILPYSQLSRPQEKPPIERTIPVTRESTVPEQPRTYDDEETSEIPEEFTKLKNPPPKPSAAPPDKKVQKPEQEVGILKAQKMQVMDLDVDKLRVNELQASKIIVSELDGMSLQVSEINSKSGNLVVSGIELPPHIIQEMLNKLQSGAQEHADQSSESQTLKGESTSEQMKEETQEQVVDPEQKKTSIEDLPVDDIMEEAPPVPPRYDSKTDLLDENLEEHKELAPEPEEVIESIECDIKPVETIDTKVEESEEPEIIEEKQPETPPIRPPRKSSQAEKIIQSTEESPARELPVITDVQSESQESPPPVVEEGRRSPPSELPVLPVEPPESSSENVSKSEEEPPPRPPQPTTEQQSEYAASQPPASFYALRSPPFEDFVEEDIPLPPRRKHHRKAPPVSRSSSEDVPQTHRRHHRSPEPSIPQLTGQLVSACATEMDRSIKRLISHITNNVLQNPDRKQDLHVMILILLILIAGLILLSGDDKVVIHHHHWEFFNPPSDL</sequence>
<feature type="compositionally biased region" description="Basic residues" evidence="1">
    <location>
        <begin position="1332"/>
        <end position="1344"/>
    </location>
</feature>
<feature type="compositionally biased region" description="Basic and acidic residues" evidence="1">
    <location>
        <begin position="1717"/>
        <end position="1742"/>
    </location>
</feature>
<dbReference type="PANTHER" id="PTHR48125:SF12">
    <property type="entry name" value="AT HOOK TRANSCRIPTION FACTOR FAMILY-RELATED"/>
    <property type="match status" value="1"/>
</dbReference>
<feature type="compositionally biased region" description="Low complexity" evidence="1">
    <location>
        <begin position="1650"/>
        <end position="1664"/>
    </location>
</feature>
<feature type="compositionally biased region" description="Low complexity" evidence="1">
    <location>
        <begin position="948"/>
        <end position="960"/>
    </location>
</feature>
<protein>
    <submittedName>
        <fullName evidence="3">Uncharacterized protein</fullName>
    </submittedName>
</protein>
<evidence type="ECO:0000313" key="3">
    <source>
        <dbReference type="EMBL" id="KAF2902835.1"/>
    </source>
</evidence>
<feature type="compositionally biased region" description="Polar residues" evidence="1">
    <location>
        <begin position="1955"/>
        <end position="1968"/>
    </location>
</feature>
<feature type="compositionally biased region" description="Basic and acidic residues" evidence="1">
    <location>
        <begin position="868"/>
        <end position="879"/>
    </location>
</feature>
<organism evidence="3 4">
    <name type="scientific">Ignelater luminosus</name>
    <name type="common">Cucubano</name>
    <name type="synonym">Pyrophorus luminosus</name>
    <dbReference type="NCBI Taxonomy" id="2038154"/>
    <lineage>
        <taxon>Eukaryota</taxon>
        <taxon>Metazoa</taxon>
        <taxon>Ecdysozoa</taxon>
        <taxon>Arthropoda</taxon>
        <taxon>Hexapoda</taxon>
        <taxon>Insecta</taxon>
        <taxon>Pterygota</taxon>
        <taxon>Neoptera</taxon>
        <taxon>Endopterygota</taxon>
        <taxon>Coleoptera</taxon>
        <taxon>Polyphaga</taxon>
        <taxon>Elateriformia</taxon>
        <taxon>Elateroidea</taxon>
        <taxon>Elateridae</taxon>
        <taxon>Agrypninae</taxon>
        <taxon>Pyrophorini</taxon>
        <taxon>Ignelater</taxon>
    </lineage>
</organism>
<feature type="region of interest" description="Disordered" evidence="1">
    <location>
        <begin position="1079"/>
        <end position="1113"/>
    </location>
</feature>
<feature type="compositionally biased region" description="Basic residues" evidence="1">
    <location>
        <begin position="1380"/>
        <end position="1392"/>
    </location>
</feature>
<feature type="compositionally biased region" description="Acidic residues" evidence="1">
    <location>
        <begin position="49"/>
        <end position="58"/>
    </location>
</feature>
<feature type="compositionally biased region" description="Basic residues" evidence="1">
    <location>
        <begin position="757"/>
        <end position="768"/>
    </location>
</feature>
<feature type="region of interest" description="Disordered" evidence="1">
    <location>
        <begin position="740"/>
        <end position="810"/>
    </location>
</feature>
<keyword evidence="2" id="KW-0812">Transmembrane</keyword>
<feature type="compositionally biased region" description="Basic and acidic residues" evidence="1">
    <location>
        <begin position="2037"/>
        <end position="2050"/>
    </location>
</feature>
<dbReference type="PANTHER" id="PTHR48125">
    <property type="entry name" value="LP07818P1"/>
    <property type="match status" value="1"/>
</dbReference>
<feature type="compositionally biased region" description="Basic and acidic residues" evidence="1">
    <location>
        <begin position="578"/>
        <end position="603"/>
    </location>
</feature>
<feature type="compositionally biased region" description="Basic and acidic residues" evidence="1">
    <location>
        <begin position="1079"/>
        <end position="1093"/>
    </location>
</feature>
<comment type="caution">
    <text evidence="3">The sequence shown here is derived from an EMBL/GenBank/DDBJ whole genome shotgun (WGS) entry which is preliminary data.</text>
</comment>
<feature type="compositionally biased region" description="Acidic residues" evidence="1">
    <location>
        <begin position="678"/>
        <end position="689"/>
    </location>
</feature>
<feature type="transmembrane region" description="Helical" evidence="2">
    <location>
        <begin position="2261"/>
        <end position="2280"/>
    </location>
</feature>
<feature type="region of interest" description="Disordered" evidence="1">
    <location>
        <begin position="183"/>
        <end position="260"/>
    </location>
</feature>
<feature type="region of interest" description="Disordered" evidence="1">
    <location>
        <begin position="1824"/>
        <end position="1873"/>
    </location>
</feature>
<feature type="region of interest" description="Disordered" evidence="1">
    <location>
        <begin position="1942"/>
        <end position="2222"/>
    </location>
</feature>
<accession>A0A8K0GFK9</accession>